<evidence type="ECO:0000256" key="1">
    <source>
        <dbReference type="SAM" id="MobiDB-lite"/>
    </source>
</evidence>
<feature type="compositionally biased region" description="Polar residues" evidence="1">
    <location>
        <begin position="505"/>
        <end position="522"/>
    </location>
</feature>
<feature type="region of interest" description="Disordered" evidence="1">
    <location>
        <begin position="505"/>
        <end position="603"/>
    </location>
</feature>
<feature type="signal peptide" evidence="2">
    <location>
        <begin position="1"/>
        <end position="18"/>
    </location>
</feature>
<evidence type="ECO:0000313" key="4">
    <source>
        <dbReference type="EMBL" id="GFH47515.1"/>
    </source>
</evidence>
<dbReference type="CDD" id="cd22541">
    <property type="entry name" value="SP5_N"/>
    <property type="match status" value="1"/>
</dbReference>
<organism evidence="4 5">
    <name type="scientific">Chaetoceros tenuissimus</name>
    <dbReference type="NCBI Taxonomy" id="426638"/>
    <lineage>
        <taxon>Eukaryota</taxon>
        <taxon>Sar</taxon>
        <taxon>Stramenopiles</taxon>
        <taxon>Ochrophyta</taxon>
        <taxon>Bacillariophyta</taxon>
        <taxon>Coscinodiscophyceae</taxon>
        <taxon>Chaetocerotophycidae</taxon>
        <taxon>Chaetocerotales</taxon>
        <taxon>Chaetocerotaceae</taxon>
        <taxon>Chaetoceros</taxon>
    </lineage>
</organism>
<dbReference type="InterPro" id="IPR051860">
    <property type="entry name" value="Plasmodium_CSP_Invasion"/>
</dbReference>
<dbReference type="Pfam" id="PF05548">
    <property type="entry name" value="Peptidase_M11"/>
    <property type="match status" value="1"/>
</dbReference>
<protein>
    <recommendedName>
        <fullName evidence="3">Peptidase M11 gametolysin domain-containing protein</fullName>
    </recommendedName>
</protein>
<dbReference type="Proteomes" id="UP001054902">
    <property type="component" value="Unassembled WGS sequence"/>
</dbReference>
<accession>A0AAD3CLY4</accession>
<feature type="domain" description="Peptidase M11 gametolysin" evidence="3">
    <location>
        <begin position="213"/>
        <end position="379"/>
    </location>
</feature>
<feature type="compositionally biased region" description="Low complexity" evidence="1">
    <location>
        <begin position="523"/>
        <end position="600"/>
    </location>
</feature>
<dbReference type="PANTHER" id="PTHR44826:SF5">
    <property type="entry name" value="DYNEIN HEAVY CHAIN"/>
    <property type="match status" value="1"/>
</dbReference>
<proteinExistence type="predicted"/>
<evidence type="ECO:0000259" key="3">
    <source>
        <dbReference type="Pfam" id="PF05548"/>
    </source>
</evidence>
<dbReference type="PANTHER" id="PTHR44826">
    <property type="entry name" value="SPORE COAT PROTEIN SP85"/>
    <property type="match status" value="1"/>
</dbReference>
<dbReference type="EMBL" id="BLLK01000023">
    <property type="protein sequence ID" value="GFH47515.1"/>
    <property type="molecule type" value="Genomic_DNA"/>
</dbReference>
<name>A0AAD3CLY4_9STRA</name>
<feature type="chain" id="PRO_5042293792" description="Peptidase M11 gametolysin domain-containing protein" evidence="2">
    <location>
        <begin position="19"/>
        <end position="758"/>
    </location>
</feature>
<reference evidence="4 5" key="1">
    <citation type="journal article" date="2021" name="Sci. Rep.">
        <title>The genome of the diatom Chaetoceros tenuissimus carries an ancient integrated fragment of an extant virus.</title>
        <authorList>
            <person name="Hongo Y."/>
            <person name="Kimura K."/>
            <person name="Takaki Y."/>
            <person name="Yoshida Y."/>
            <person name="Baba S."/>
            <person name="Kobayashi G."/>
            <person name="Nagasaki K."/>
            <person name="Hano T."/>
            <person name="Tomaru Y."/>
        </authorList>
    </citation>
    <scope>NUCLEOTIDE SEQUENCE [LARGE SCALE GENOMIC DNA]</scope>
    <source>
        <strain evidence="4 5">NIES-3715</strain>
    </source>
</reference>
<dbReference type="InterPro" id="IPR008752">
    <property type="entry name" value="Peptidase_M11"/>
</dbReference>
<comment type="caution">
    <text evidence="4">The sequence shown here is derived from an EMBL/GenBank/DDBJ whole genome shotgun (WGS) entry which is preliminary data.</text>
</comment>
<keyword evidence="5" id="KW-1185">Reference proteome</keyword>
<evidence type="ECO:0000256" key="2">
    <source>
        <dbReference type="SAM" id="SignalP"/>
    </source>
</evidence>
<dbReference type="SUPFAM" id="SSF55486">
    <property type="entry name" value="Metalloproteases ('zincins'), catalytic domain"/>
    <property type="match status" value="1"/>
</dbReference>
<evidence type="ECO:0000313" key="5">
    <source>
        <dbReference type="Proteomes" id="UP001054902"/>
    </source>
</evidence>
<keyword evidence="2" id="KW-0732">Signal</keyword>
<sequence length="758" mass="81280">MKALVGYDLLFFFVCVGGSKVQSLEVEAPEREITEVPRHDKMLSAHDFRNFVSISESTLKIDSIVDKRSLNDTNLDALGKLRNSSKEQNSRQLDDEVTVECVVSEIHGLFPPEEGNREESIYGCSSDVDDSTYFFNGDPTTLLGEKFISGDTLLSVSLNAFKSDGLIDIEQASIPGSSAVTLLSENSTRRRRLTQTGSYDVLVIRVESSDGSVTPNQSEAQMANDVFEDEHNLAKGYDECSNGLLQFQPASGNGVITVKTNETLNGMGWRTCGTIALDGAGSIDRDYTMIVCPSVVDFGGAAAWGQLQGTISWYKSTYASVPIVQIHEIGHNLGHRHSGQSGVEYADPTCNMGNQGSWTDSGSKYCFNAAKTYANGWYSAYHHTMDPSTEEFDCKMYGINAVRDGTISGNGKVVIKLQGQGEKDLYLMFQRKAGANSQIPQYGDKVVITEQQSTYLANSSWQAALGEGESFSFGWGSGLSEIKVCDINLQESYAKIVVGESGQVPCNQPSNQPSLSTYPSNQPSNIPSSEPSLLPSDQPSLLPSSMPSDIPSDVPSDQPSLAPSDVPSDIPSDSPSDQPSGAPSNAPSDIPSDNPSISPSPTFPAVLITKQEVAVSFTGLSGALTKAELEEIIQKLETISKNTLIATLKANGMKIDPDNIIVTTIVKSSRRLRSRKLRSLQGSTTIEQTLTFDAPTSTVDTGAIGTGIADDIVSDNGLVAAGITVDVQLVPKLERKPCDGVTCGYAGKCVLSETDSML</sequence>
<gene>
    <name evidence="4" type="ORF">CTEN210_03990</name>
</gene>
<dbReference type="AlphaFoldDB" id="A0AAD3CLY4"/>